<proteinExistence type="predicted"/>
<comment type="caution">
    <text evidence="1">The sequence shown here is derived from an EMBL/GenBank/DDBJ whole genome shotgun (WGS) entry which is preliminary data.</text>
</comment>
<dbReference type="RefSeq" id="WP_146883913.1">
    <property type="nucleotide sequence ID" value="NZ_BJXB01000006.1"/>
</dbReference>
<dbReference type="OrthoDB" id="3867284at2"/>
<dbReference type="AlphaFoldDB" id="A0A511N163"/>
<evidence type="ECO:0000313" key="2">
    <source>
        <dbReference type="Proteomes" id="UP000321306"/>
    </source>
</evidence>
<evidence type="ECO:0000313" key="1">
    <source>
        <dbReference type="EMBL" id="GEM46096.1"/>
    </source>
</evidence>
<keyword evidence="2" id="KW-1185">Reference proteome</keyword>
<gene>
    <name evidence="1" type="ORF">DC3_17310</name>
</gene>
<organism evidence="1 2">
    <name type="scientific">Deinococcus cellulosilyticus (strain DSM 18568 / NBRC 106333 / KACC 11606 / 5516J-15)</name>
    <dbReference type="NCBI Taxonomy" id="1223518"/>
    <lineage>
        <taxon>Bacteria</taxon>
        <taxon>Thermotogati</taxon>
        <taxon>Deinococcota</taxon>
        <taxon>Deinococci</taxon>
        <taxon>Deinococcales</taxon>
        <taxon>Deinococcaceae</taxon>
        <taxon>Deinococcus</taxon>
    </lineage>
</organism>
<reference evidence="1 2" key="1">
    <citation type="submission" date="2019-07" db="EMBL/GenBank/DDBJ databases">
        <title>Whole genome shotgun sequence of Deinococcus cellulosilyticus NBRC 106333.</title>
        <authorList>
            <person name="Hosoyama A."/>
            <person name="Uohara A."/>
            <person name="Ohji S."/>
            <person name="Ichikawa N."/>
        </authorList>
    </citation>
    <scope>NUCLEOTIDE SEQUENCE [LARGE SCALE GENOMIC DNA]</scope>
    <source>
        <strain evidence="1 2">NBRC 106333</strain>
    </source>
</reference>
<sequence>MTPQSGSINLIHFKGRVELVQFGNTVEVRGCGQLDDAGQIIRAYFSGKELVYEGTCKYPNGEIKQVRIPITLWNPDLEPEQSREVFFESLALDAGHA</sequence>
<dbReference type="EMBL" id="BJXB01000006">
    <property type="protein sequence ID" value="GEM46096.1"/>
    <property type="molecule type" value="Genomic_DNA"/>
</dbReference>
<protein>
    <submittedName>
        <fullName evidence="1">Uncharacterized protein</fullName>
    </submittedName>
</protein>
<accession>A0A511N163</accession>
<dbReference type="Proteomes" id="UP000321306">
    <property type="component" value="Unassembled WGS sequence"/>
</dbReference>
<name>A0A511N163_DEIC1</name>